<evidence type="ECO:0000256" key="5">
    <source>
        <dbReference type="ARBA" id="ARBA00023163"/>
    </source>
</evidence>
<dbReference type="InterPro" id="IPR027417">
    <property type="entry name" value="P-loop_NTPase"/>
</dbReference>
<dbReference type="SUPFAM" id="SSF46689">
    <property type="entry name" value="Homeodomain-like"/>
    <property type="match status" value="1"/>
</dbReference>
<evidence type="ECO:0000256" key="3">
    <source>
        <dbReference type="ARBA" id="ARBA00023015"/>
    </source>
</evidence>
<keyword evidence="4" id="KW-0238">DNA-binding</keyword>
<dbReference type="Gene3D" id="1.10.8.60">
    <property type="match status" value="1"/>
</dbReference>
<dbReference type="SUPFAM" id="SSF55785">
    <property type="entry name" value="PYP-like sensor domain (PAS domain)"/>
    <property type="match status" value="4"/>
</dbReference>
<feature type="domain" description="PAS" evidence="7">
    <location>
        <begin position="127"/>
        <end position="189"/>
    </location>
</feature>
<dbReference type="Pfam" id="PF13426">
    <property type="entry name" value="PAS_9"/>
    <property type="match status" value="3"/>
</dbReference>
<dbReference type="Pfam" id="PF00158">
    <property type="entry name" value="Sigma54_activat"/>
    <property type="match status" value="1"/>
</dbReference>
<dbReference type="SMART" id="SM00091">
    <property type="entry name" value="PAS"/>
    <property type="match status" value="4"/>
</dbReference>
<feature type="domain" description="Sigma-54 factor interaction" evidence="6">
    <location>
        <begin position="482"/>
        <end position="711"/>
    </location>
</feature>
<evidence type="ECO:0000259" key="8">
    <source>
        <dbReference type="PROSITE" id="PS50113"/>
    </source>
</evidence>
<dbReference type="InterPro" id="IPR009057">
    <property type="entry name" value="Homeodomain-like_sf"/>
</dbReference>
<dbReference type="Proteomes" id="UP000006365">
    <property type="component" value="Chromosome"/>
</dbReference>
<protein>
    <submittedName>
        <fullName evidence="9">PAS modulated sigma54 specific transcriptional regulator, Fis family</fullName>
    </submittedName>
</protein>
<name>A0A7U3YMZ5_DESPD</name>
<evidence type="ECO:0000259" key="6">
    <source>
        <dbReference type="PROSITE" id="PS50045"/>
    </source>
</evidence>
<accession>A0A7U3YMZ5</accession>
<sequence>MNKNLSREHPVFQNTLAVFSLDRDCRIIGLNKNAELLTGRPLGELFGKSMDELLLFKGQTVNLAELFSQADWEQSLSRQSLLLQTDQEIRPIDVLATVTPLWDRHRALCGALVTLDSTNESLYHQLLLDSVSEGVLTVNRDMEIISFNRAAEAITGWKTEEILGKNCQDVFPEELCENGCLIRSSIEREQSFAAQTVFMTHKDGRFFPLSLTSSPLYDLNGKVIGGVQTFHDCSDSLNNALILASVADGVFTIDRNRTITSFNRAAESITGWKQEEVIGKPCNEIFHSSVCGSDCMLMKAIDRNNMYIDRSIFIKGKAGNSIPVTISSAPLFDDFGNIIGGIETFRDNTSSIRESLILDSIADGVFTVDRNWNITSFNRAAEEITGWSREDAMGMSCSDIFHSSICGKNCAIAESLYSGKPVANRSITIRNSQGEKVPISISAAPLTDHEGNIIGGVETFRDLTAITSLRQQLSQKYTFDAIISKSAAMQRLFNILPEIARSPSTVLILGESGTGKELVARALYNASERKDKPFVVVNCAALPETLLESELFGYKAGAFTDARKDKIGRFAAAEGGTLFLDEIGDIPGAVQVKLLRVLQEKVYEPLGSNTPVKADVRIITATNRNLQALVKEGAFRDDLFYRLNVVKINLPPLRERKEDIPLLIDHFIKKYSAQQGKDIVGISSGALAILMRYDYPGNIRELENIVEYSFILCEGGYIQPQHLPEPFAAGFEQPASRAVQDDGPQTLEEIEKQAIILSLERNRWRKMATCRELAISKDTLRRKIERYGIHNPLTGEAEQEE</sequence>
<evidence type="ECO:0000313" key="9">
    <source>
        <dbReference type="EMBL" id="ADW18350.1"/>
    </source>
</evidence>
<dbReference type="GO" id="GO:0006355">
    <property type="term" value="P:regulation of DNA-templated transcription"/>
    <property type="evidence" value="ECO:0007669"/>
    <property type="project" value="InterPro"/>
</dbReference>
<dbReference type="PROSITE" id="PS50045">
    <property type="entry name" value="SIGMA54_INTERACT_4"/>
    <property type="match status" value="1"/>
</dbReference>
<dbReference type="CDD" id="cd00130">
    <property type="entry name" value="PAS"/>
    <property type="match status" value="4"/>
</dbReference>
<dbReference type="InterPro" id="IPR025944">
    <property type="entry name" value="Sigma_54_int_dom_CS"/>
</dbReference>
<dbReference type="SUPFAM" id="SSF52540">
    <property type="entry name" value="P-loop containing nucleoside triphosphate hydrolases"/>
    <property type="match status" value="1"/>
</dbReference>
<dbReference type="PROSITE" id="PS00675">
    <property type="entry name" value="SIGMA54_INTERACT_1"/>
    <property type="match status" value="1"/>
</dbReference>
<dbReference type="PANTHER" id="PTHR32071">
    <property type="entry name" value="TRANSCRIPTIONAL REGULATORY PROTEIN"/>
    <property type="match status" value="1"/>
</dbReference>
<dbReference type="InterPro" id="IPR003593">
    <property type="entry name" value="AAA+_ATPase"/>
</dbReference>
<dbReference type="InterPro" id="IPR025662">
    <property type="entry name" value="Sigma_54_int_dom_ATP-bd_1"/>
</dbReference>
<dbReference type="InterPro" id="IPR025943">
    <property type="entry name" value="Sigma_54_int_dom_ATP-bd_2"/>
</dbReference>
<dbReference type="InterPro" id="IPR013767">
    <property type="entry name" value="PAS_fold"/>
</dbReference>
<dbReference type="SMART" id="SM00086">
    <property type="entry name" value="PAC"/>
    <property type="match status" value="3"/>
</dbReference>
<dbReference type="FunFam" id="3.40.50.300:FF:000006">
    <property type="entry name" value="DNA-binding transcriptional regulator NtrC"/>
    <property type="match status" value="1"/>
</dbReference>
<feature type="domain" description="PAS" evidence="7">
    <location>
        <begin position="357"/>
        <end position="402"/>
    </location>
</feature>
<dbReference type="PROSITE" id="PS00688">
    <property type="entry name" value="SIGMA54_INTERACT_3"/>
    <property type="match status" value="1"/>
</dbReference>
<keyword evidence="3" id="KW-0805">Transcription regulation</keyword>
<evidence type="ECO:0000313" key="10">
    <source>
        <dbReference type="Proteomes" id="UP000006365"/>
    </source>
</evidence>
<dbReference type="InterPro" id="IPR002078">
    <property type="entry name" value="Sigma_54_int"/>
</dbReference>
<dbReference type="GO" id="GO:0005524">
    <property type="term" value="F:ATP binding"/>
    <property type="evidence" value="ECO:0007669"/>
    <property type="project" value="UniProtKB-KW"/>
</dbReference>
<dbReference type="GO" id="GO:0043565">
    <property type="term" value="F:sequence-specific DNA binding"/>
    <property type="evidence" value="ECO:0007669"/>
    <property type="project" value="InterPro"/>
</dbReference>
<feature type="domain" description="PAC" evidence="8">
    <location>
        <begin position="423"/>
        <end position="475"/>
    </location>
</feature>
<dbReference type="InterPro" id="IPR058031">
    <property type="entry name" value="AAA_lid_NorR"/>
</dbReference>
<evidence type="ECO:0000256" key="1">
    <source>
        <dbReference type="ARBA" id="ARBA00022741"/>
    </source>
</evidence>
<evidence type="ECO:0000259" key="7">
    <source>
        <dbReference type="PROSITE" id="PS50112"/>
    </source>
</evidence>
<evidence type="ECO:0000256" key="2">
    <source>
        <dbReference type="ARBA" id="ARBA00022840"/>
    </source>
</evidence>
<dbReference type="Gene3D" id="3.40.50.300">
    <property type="entry name" value="P-loop containing nucleotide triphosphate hydrolases"/>
    <property type="match status" value="1"/>
</dbReference>
<reference evidence="9 10" key="1">
    <citation type="journal article" date="2011" name="Stand. Genomic Sci.">
        <title>Complete genome sequence of Desulfobulbus propionicus type strain (1pr3).</title>
        <authorList>
            <person name="Pagani I."/>
            <person name="Lapidus A."/>
            <person name="Nolan M."/>
            <person name="Lucas S."/>
            <person name="Hammon N."/>
            <person name="Deshpande S."/>
            <person name="Cheng J.F."/>
            <person name="Chertkov O."/>
            <person name="Davenport K."/>
            <person name="Tapia R."/>
            <person name="Han C."/>
            <person name="Goodwin L."/>
            <person name="Pitluck S."/>
            <person name="Liolios K."/>
            <person name="Mavromatis K."/>
            <person name="Ivanova N."/>
            <person name="Mikhailova N."/>
            <person name="Pati A."/>
            <person name="Chen A."/>
            <person name="Palaniappan K."/>
            <person name="Land M."/>
            <person name="Hauser L."/>
            <person name="Chang Y.J."/>
            <person name="Jeffries C.D."/>
            <person name="Detter J.C."/>
            <person name="Brambilla E."/>
            <person name="Kannan K.P."/>
            <person name="Djao O.D."/>
            <person name="Rohde M."/>
            <person name="Pukall R."/>
            <person name="Spring S."/>
            <person name="Goker M."/>
            <person name="Sikorski J."/>
            <person name="Woyke T."/>
            <person name="Bristow J."/>
            <person name="Eisen J.A."/>
            <person name="Markowitz V."/>
            <person name="Hugenholtz P."/>
            <person name="Kyrpides N.C."/>
            <person name="Klenk H.P."/>
        </authorList>
    </citation>
    <scope>NUCLEOTIDE SEQUENCE [LARGE SCALE GENOMIC DNA]</scope>
    <source>
        <strain evidence="10">ATCC 33891 / DSM 2032 / 1pr3</strain>
    </source>
</reference>
<dbReference type="PROSITE" id="PS00676">
    <property type="entry name" value="SIGMA54_INTERACT_2"/>
    <property type="match status" value="1"/>
</dbReference>
<gene>
    <name evidence="9" type="ordered locus">Despr_2206</name>
</gene>
<keyword evidence="1" id="KW-0547">Nucleotide-binding</keyword>
<evidence type="ECO:0000256" key="4">
    <source>
        <dbReference type="ARBA" id="ARBA00023125"/>
    </source>
</evidence>
<dbReference type="SMART" id="SM00382">
    <property type="entry name" value="AAA"/>
    <property type="match status" value="1"/>
</dbReference>
<feature type="domain" description="PAS" evidence="7">
    <location>
        <begin position="242"/>
        <end position="287"/>
    </location>
</feature>
<dbReference type="CDD" id="cd00009">
    <property type="entry name" value="AAA"/>
    <property type="match status" value="1"/>
</dbReference>
<keyword evidence="2" id="KW-0067">ATP-binding</keyword>
<keyword evidence="5" id="KW-0804">Transcription</keyword>
<dbReference type="Pfam" id="PF00989">
    <property type="entry name" value="PAS"/>
    <property type="match status" value="1"/>
</dbReference>
<dbReference type="EMBL" id="CP002364">
    <property type="protein sequence ID" value="ADW18350.1"/>
    <property type="molecule type" value="Genomic_DNA"/>
</dbReference>
<dbReference type="InterPro" id="IPR000014">
    <property type="entry name" value="PAS"/>
</dbReference>
<dbReference type="NCBIfam" id="TIGR00229">
    <property type="entry name" value="sensory_box"/>
    <property type="match status" value="3"/>
</dbReference>
<dbReference type="Pfam" id="PF25601">
    <property type="entry name" value="AAA_lid_14"/>
    <property type="match status" value="1"/>
</dbReference>
<dbReference type="InterPro" id="IPR001610">
    <property type="entry name" value="PAC"/>
</dbReference>
<proteinExistence type="predicted"/>
<dbReference type="Gene3D" id="3.30.450.20">
    <property type="entry name" value="PAS domain"/>
    <property type="match status" value="4"/>
</dbReference>
<dbReference type="InterPro" id="IPR002197">
    <property type="entry name" value="HTH_Fis"/>
</dbReference>
<dbReference type="PROSITE" id="PS50113">
    <property type="entry name" value="PAC"/>
    <property type="match status" value="1"/>
</dbReference>
<dbReference type="InterPro" id="IPR035965">
    <property type="entry name" value="PAS-like_dom_sf"/>
</dbReference>
<keyword evidence="10" id="KW-1185">Reference proteome</keyword>
<organism evidence="9 10">
    <name type="scientific">Desulfobulbus propionicus (strain ATCC 33891 / DSM 2032 / VKM B-1956 / 1pr3)</name>
    <dbReference type="NCBI Taxonomy" id="577650"/>
    <lineage>
        <taxon>Bacteria</taxon>
        <taxon>Pseudomonadati</taxon>
        <taxon>Thermodesulfobacteriota</taxon>
        <taxon>Desulfobulbia</taxon>
        <taxon>Desulfobulbales</taxon>
        <taxon>Desulfobulbaceae</taxon>
        <taxon>Desulfobulbus</taxon>
    </lineage>
</organism>
<dbReference type="KEGG" id="dpr:Despr_2206"/>
<dbReference type="AlphaFoldDB" id="A0A7U3YMZ5"/>
<dbReference type="InterPro" id="IPR000700">
    <property type="entry name" value="PAS-assoc_C"/>
</dbReference>
<dbReference type="PROSITE" id="PS50112">
    <property type="entry name" value="PAS"/>
    <property type="match status" value="3"/>
</dbReference>
<dbReference type="Pfam" id="PF02954">
    <property type="entry name" value="HTH_8"/>
    <property type="match status" value="1"/>
</dbReference>
<dbReference type="Gene3D" id="1.10.10.60">
    <property type="entry name" value="Homeodomain-like"/>
    <property type="match status" value="1"/>
</dbReference>